<accession>A0A139AIF6</accession>
<sequence>MFITIKDLTQSINALAAAMCAGTFPRLRRIDFMYNTEDLMVDREEELEVSLTTTTTRQWIHVHPP</sequence>
<keyword evidence="2" id="KW-1185">Reference proteome</keyword>
<protein>
    <submittedName>
        <fullName evidence="1">Uncharacterized protein</fullName>
    </submittedName>
</protein>
<organism evidence="1 2">
    <name type="scientific">Gonapodya prolifera (strain JEL478)</name>
    <name type="common">Monoblepharis prolifera</name>
    <dbReference type="NCBI Taxonomy" id="1344416"/>
    <lineage>
        <taxon>Eukaryota</taxon>
        <taxon>Fungi</taxon>
        <taxon>Fungi incertae sedis</taxon>
        <taxon>Chytridiomycota</taxon>
        <taxon>Chytridiomycota incertae sedis</taxon>
        <taxon>Monoblepharidomycetes</taxon>
        <taxon>Monoblepharidales</taxon>
        <taxon>Gonapodyaceae</taxon>
        <taxon>Gonapodya</taxon>
    </lineage>
</organism>
<evidence type="ECO:0000313" key="2">
    <source>
        <dbReference type="Proteomes" id="UP000070544"/>
    </source>
</evidence>
<reference evidence="1 2" key="1">
    <citation type="journal article" date="2015" name="Genome Biol. Evol.">
        <title>Phylogenomic analyses indicate that early fungi evolved digesting cell walls of algal ancestors of land plants.</title>
        <authorList>
            <person name="Chang Y."/>
            <person name="Wang S."/>
            <person name="Sekimoto S."/>
            <person name="Aerts A.L."/>
            <person name="Choi C."/>
            <person name="Clum A."/>
            <person name="LaButti K.M."/>
            <person name="Lindquist E.A."/>
            <person name="Yee Ngan C."/>
            <person name="Ohm R.A."/>
            <person name="Salamov A.A."/>
            <person name="Grigoriev I.V."/>
            <person name="Spatafora J.W."/>
            <person name="Berbee M.L."/>
        </authorList>
    </citation>
    <scope>NUCLEOTIDE SEQUENCE [LARGE SCALE GENOMIC DNA]</scope>
    <source>
        <strain evidence="1 2">JEL478</strain>
    </source>
</reference>
<evidence type="ECO:0000313" key="1">
    <source>
        <dbReference type="EMBL" id="KXS16205.1"/>
    </source>
</evidence>
<dbReference type="EMBL" id="KQ965756">
    <property type="protein sequence ID" value="KXS16205.1"/>
    <property type="molecule type" value="Genomic_DNA"/>
</dbReference>
<dbReference type="AlphaFoldDB" id="A0A139AIF6"/>
<dbReference type="Proteomes" id="UP000070544">
    <property type="component" value="Unassembled WGS sequence"/>
</dbReference>
<name>A0A139AIF6_GONPJ</name>
<proteinExistence type="predicted"/>
<gene>
    <name evidence="1" type="ORF">M427DRAFT_56082</name>
</gene>